<keyword evidence="8" id="KW-0614">Plasmid</keyword>
<dbReference type="SUPFAM" id="SSF103473">
    <property type="entry name" value="MFS general substrate transporter"/>
    <property type="match status" value="1"/>
</dbReference>
<feature type="transmembrane region" description="Helical" evidence="6">
    <location>
        <begin position="20"/>
        <end position="41"/>
    </location>
</feature>
<evidence type="ECO:0000313" key="9">
    <source>
        <dbReference type="Proteomes" id="UP001055460"/>
    </source>
</evidence>
<dbReference type="Proteomes" id="UP001055460">
    <property type="component" value="Plasmid pA"/>
</dbReference>
<feature type="transmembrane region" description="Helical" evidence="6">
    <location>
        <begin position="308"/>
        <end position="331"/>
    </location>
</feature>
<feature type="transmembrane region" description="Helical" evidence="6">
    <location>
        <begin position="176"/>
        <end position="197"/>
    </location>
</feature>
<dbReference type="InterPro" id="IPR036259">
    <property type="entry name" value="MFS_trans_sf"/>
</dbReference>
<dbReference type="InterPro" id="IPR050189">
    <property type="entry name" value="MFS_Efflux_Transporters"/>
</dbReference>
<dbReference type="InterPro" id="IPR020846">
    <property type="entry name" value="MFS_dom"/>
</dbReference>
<evidence type="ECO:0000259" key="7">
    <source>
        <dbReference type="PROSITE" id="PS50850"/>
    </source>
</evidence>
<dbReference type="RefSeq" id="WP_252160818.1">
    <property type="nucleotide sequence ID" value="NZ_CP098808.1"/>
</dbReference>
<dbReference type="AlphaFoldDB" id="A0A9Q8YE90"/>
<evidence type="ECO:0000256" key="2">
    <source>
        <dbReference type="ARBA" id="ARBA00022475"/>
    </source>
</evidence>
<feature type="transmembrane region" description="Helical" evidence="6">
    <location>
        <begin position="113"/>
        <end position="134"/>
    </location>
</feature>
<feature type="domain" description="Major facilitator superfamily (MFS) profile" evidence="7">
    <location>
        <begin position="22"/>
        <end position="396"/>
    </location>
</feature>
<sequence>MDGIVAKPTGQADEREKPLWAAVVSLSLGVFGLVTAEFLPASLLTPMSADLGVTVGAAGQSVTTTAVVAAIAGPAIVVYTGRFDRRNVLLTLTALLIVSSLIAGFATSLPMLLAARFLLGIGLGGFWALSLALAMRLVPGRLMPRAMAIIMSGVSIATVCAAPVGAWIGATLGWRYAFLLAAAVGIVTFIVQALTVPRLPPVGTTGLDTILNVLKRPAIRLGLATILLVVTGHFAGFTYVRPFLEQVPQFGVEAITAILLAFGIGGFFGNIAGGFLAERSTRLSMMSAAAGVAATTLVLALAGALPTVAIVATAAWGFAFGALPVSVQSFLSRAAGDEAEGAGAATLTTFQIAISTGAILGGLLVELQGPAGVFLFAAVAAMLGTSLVSVYRERALQPAE</sequence>
<reference evidence="8" key="1">
    <citation type="submission" date="2022-06" db="EMBL/GenBank/DDBJ databases">
        <title>Physiological and biochemical characterization and genomic elucidation of a strain of the genus Ensifer adhaerens M8 that combines arsenic oxidation and chromium reduction.</title>
        <authorList>
            <person name="Li X."/>
            <person name="Yu c."/>
        </authorList>
    </citation>
    <scope>NUCLEOTIDE SEQUENCE</scope>
    <source>
        <strain evidence="8">M8</strain>
        <plasmid evidence="8">pA</plasmid>
    </source>
</reference>
<feature type="transmembrane region" description="Helical" evidence="6">
    <location>
        <begin position="61"/>
        <end position="81"/>
    </location>
</feature>
<evidence type="ECO:0000256" key="1">
    <source>
        <dbReference type="ARBA" id="ARBA00004651"/>
    </source>
</evidence>
<feature type="transmembrane region" description="Helical" evidence="6">
    <location>
        <begin position="218"/>
        <end position="240"/>
    </location>
</feature>
<dbReference type="Gene3D" id="1.20.1250.20">
    <property type="entry name" value="MFS general substrate transporter like domains"/>
    <property type="match status" value="1"/>
</dbReference>
<comment type="subcellular location">
    <subcellularLocation>
        <location evidence="1">Cell membrane</location>
        <topology evidence="1">Multi-pass membrane protein</topology>
    </subcellularLocation>
</comment>
<keyword evidence="4 6" id="KW-1133">Transmembrane helix</keyword>
<dbReference type="CDD" id="cd17324">
    <property type="entry name" value="MFS_NepI_like"/>
    <property type="match status" value="1"/>
</dbReference>
<protein>
    <submittedName>
        <fullName evidence="8">MFS transporter</fullName>
    </submittedName>
</protein>
<proteinExistence type="predicted"/>
<name>A0A9Q8YE90_ENSAD</name>
<evidence type="ECO:0000313" key="8">
    <source>
        <dbReference type="EMBL" id="USJ26412.1"/>
    </source>
</evidence>
<keyword evidence="2" id="KW-1003">Cell membrane</keyword>
<evidence type="ECO:0000256" key="5">
    <source>
        <dbReference type="ARBA" id="ARBA00023136"/>
    </source>
</evidence>
<feature type="transmembrane region" description="Helical" evidence="6">
    <location>
        <begin position="88"/>
        <end position="107"/>
    </location>
</feature>
<feature type="transmembrane region" description="Helical" evidence="6">
    <location>
        <begin position="252"/>
        <end position="276"/>
    </location>
</feature>
<dbReference type="GO" id="GO:0005886">
    <property type="term" value="C:plasma membrane"/>
    <property type="evidence" value="ECO:0007669"/>
    <property type="project" value="UniProtKB-SubCell"/>
</dbReference>
<dbReference type="PANTHER" id="PTHR43124:SF5">
    <property type="entry name" value="PURINE RIBONUCLEOSIDE EFFLUX PUMP NEPI"/>
    <property type="match status" value="1"/>
</dbReference>
<dbReference type="EMBL" id="CP098808">
    <property type="protein sequence ID" value="USJ26412.1"/>
    <property type="molecule type" value="Genomic_DNA"/>
</dbReference>
<dbReference type="InterPro" id="IPR011701">
    <property type="entry name" value="MFS"/>
</dbReference>
<keyword evidence="3 6" id="KW-0812">Transmembrane</keyword>
<feature type="transmembrane region" description="Helical" evidence="6">
    <location>
        <begin position="146"/>
        <end position="170"/>
    </location>
</feature>
<dbReference type="Pfam" id="PF07690">
    <property type="entry name" value="MFS_1"/>
    <property type="match status" value="1"/>
</dbReference>
<evidence type="ECO:0000256" key="3">
    <source>
        <dbReference type="ARBA" id="ARBA00022692"/>
    </source>
</evidence>
<gene>
    <name evidence="8" type="ORF">NE863_20840</name>
</gene>
<dbReference type="GO" id="GO:0022857">
    <property type="term" value="F:transmembrane transporter activity"/>
    <property type="evidence" value="ECO:0007669"/>
    <property type="project" value="InterPro"/>
</dbReference>
<accession>A0A9Q8YE90</accession>
<evidence type="ECO:0000256" key="4">
    <source>
        <dbReference type="ARBA" id="ARBA00022989"/>
    </source>
</evidence>
<feature type="transmembrane region" description="Helical" evidence="6">
    <location>
        <begin position="371"/>
        <end position="391"/>
    </location>
</feature>
<keyword evidence="5 6" id="KW-0472">Membrane</keyword>
<organism evidence="8 9">
    <name type="scientific">Ensifer adhaerens</name>
    <name type="common">Sinorhizobium morelense</name>
    <dbReference type="NCBI Taxonomy" id="106592"/>
    <lineage>
        <taxon>Bacteria</taxon>
        <taxon>Pseudomonadati</taxon>
        <taxon>Pseudomonadota</taxon>
        <taxon>Alphaproteobacteria</taxon>
        <taxon>Hyphomicrobiales</taxon>
        <taxon>Rhizobiaceae</taxon>
        <taxon>Sinorhizobium/Ensifer group</taxon>
        <taxon>Ensifer</taxon>
    </lineage>
</organism>
<dbReference type="PANTHER" id="PTHR43124">
    <property type="entry name" value="PURINE EFFLUX PUMP PBUE"/>
    <property type="match status" value="1"/>
</dbReference>
<feature type="transmembrane region" description="Helical" evidence="6">
    <location>
        <begin position="343"/>
        <end position="365"/>
    </location>
</feature>
<geneLocation type="plasmid" evidence="8 9">
    <name>pA</name>
</geneLocation>
<evidence type="ECO:0000256" key="6">
    <source>
        <dbReference type="SAM" id="Phobius"/>
    </source>
</evidence>
<dbReference type="PROSITE" id="PS50850">
    <property type="entry name" value="MFS"/>
    <property type="match status" value="1"/>
</dbReference>
<feature type="transmembrane region" description="Helical" evidence="6">
    <location>
        <begin position="283"/>
        <end position="302"/>
    </location>
</feature>